<dbReference type="InterPro" id="IPR000515">
    <property type="entry name" value="MetI-like"/>
</dbReference>
<protein>
    <submittedName>
        <fullName evidence="7">ABC transporter permease</fullName>
    </submittedName>
</protein>
<dbReference type="OrthoDB" id="9781724at2"/>
<reference evidence="7 8" key="1">
    <citation type="submission" date="2017-12" db="EMBL/GenBank/DDBJ databases">
        <authorList>
            <person name="Hurst M.R.H."/>
        </authorList>
    </citation>
    <scope>NUCLEOTIDE SEQUENCE [LARGE SCALE GENOMIC DNA]</scope>
    <source>
        <strain evidence="7 8">BM15</strain>
    </source>
</reference>
<keyword evidence="5" id="KW-0813">Transport</keyword>
<dbReference type="GO" id="GO:0055085">
    <property type="term" value="P:transmembrane transport"/>
    <property type="evidence" value="ECO:0007669"/>
    <property type="project" value="InterPro"/>
</dbReference>
<keyword evidence="3 5" id="KW-1133">Transmembrane helix</keyword>
<dbReference type="InterPro" id="IPR049783">
    <property type="entry name" value="ABC_perm_TupB-like"/>
</dbReference>
<evidence type="ECO:0000256" key="5">
    <source>
        <dbReference type="RuleBase" id="RU363032"/>
    </source>
</evidence>
<sequence length="235" mass="24717">MQNVGEALGLAWQLVLSGDADLVEIVALSLRVSLSATALACLIGLPIGALVAITRFPGRNAVLILMNALMGLPPVVIGLLVYLYLSRSGPFGFLGLLYTPTAMIIAQTILVTPIVAALSRQVLEDLHKEYDEQFRSLCLSRSQIIGALLWDGRYSLLTVGLAGFGRAVAEVGAVMIVGGNIDHLTRVMTTAIALETSKGDLPLALALGIVLLVLALGVNASVQAVRMTAARQAYV</sequence>
<dbReference type="RefSeq" id="WP_101459492.1">
    <property type="nucleotide sequence ID" value="NZ_CP025408.1"/>
</dbReference>
<dbReference type="CDD" id="cd06261">
    <property type="entry name" value="TM_PBP2"/>
    <property type="match status" value="1"/>
</dbReference>
<proteinExistence type="inferred from homology"/>
<dbReference type="Gene3D" id="1.10.3720.10">
    <property type="entry name" value="MetI-like"/>
    <property type="match status" value="1"/>
</dbReference>
<keyword evidence="4 5" id="KW-0472">Membrane</keyword>
<dbReference type="EMBL" id="CP025408">
    <property type="protein sequence ID" value="AUH32818.1"/>
    <property type="molecule type" value="Genomic_DNA"/>
</dbReference>
<feature type="transmembrane region" description="Helical" evidence="5">
    <location>
        <begin position="156"/>
        <end position="181"/>
    </location>
</feature>
<dbReference type="Pfam" id="PF00528">
    <property type="entry name" value="BPD_transp_1"/>
    <property type="match status" value="1"/>
</dbReference>
<dbReference type="Proteomes" id="UP000233742">
    <property type="component" value="Chromosome"/>
</dbReference>
<dbReference type="SUPFAM" id="SSF161098">
    <property type="entry name" value="MetI-like"/>
    <property type="match status" value="1"/>
</dbReference>
<evidence type="ECO:0000256" key="3">
    <source>
        <dbReference type="ARBA" id="ARBA00022989"/>
    </source>
</evidence>
<keyword evidence="2 5" id="KW-0812">Transmembrane</keyword>
<feature type="transmembrane region" description="Helical" evidence="5">
    <location>
        <begin position="61"/>
        <end position="85"/>
    </location>
</feature>
<name>A0A2K9ECZ8_9RHOB</name>
<evidence type="ECO:0000313" key="7">
    <source>
        <dbReference type="EMBL" id="AUH32818.1"/>
    </source>
</evidence>
<dbReference type="NCBIfam" id="NF038017">
    <property type="entry name" value="ABC_perm1"/>
    <property type="match status" value="1"/>
</dbReference>
<evidence type="ECO:0000259" key="6">
    <source>
        <dbReference type="PROSITE" id="PS50928"/>
    </source>
</evidence>
<feature type="transmembrane region" description="Helical" evidence="5">
    <location>
        <begin position="201"/>
        <end position="222"/>
    </location>
</feature>
<dbReference type="PANTHER" id="PTHR43632">
    <property type="entry name" value="PERMEASE COMPONENT OF TUNGSTATE ABC TRANSPORTER"/>
    <property type="match status" value="1"/>
</dbReference>
<dbReference type="PANTHER" id="PTHR43632:SF1">
    <property type="entry name" value="PERMEASE COMPONENT OF TUNGSTATE ABC TRANSPORTER"/>
    <property type="match status" value="1"/>
</dbReference>
<dbReference type="KEGG" id="paro:CUV01_04965"/>
<comment type="subcellular location">
    <subcellularLocation>
        <location evidence="1 5">Cell membrane</location>
        <topology evidence="1 5">Multi-pass membrane protein</topology>
    </subcellularLocation>
</comment>
<dbReference type="PROSITE" id="PS50928">
    <property type="entry name" value="ABC_TM1"/>
    <property type="match status" value="1"/>
</dbReference>
<evidence type="ECO:0000313" key="8">
    <source>
        <dbReference type="Proteomes" id="UP000233742"/>
    </source>
</evidence>
<feature type="transmembrane region" description="Helical" evidence="5">
    <location>
        <begin position="97"/>
        <end position="118"/>
    </location>
</feature>
<keyword evidence="8" id="KW-1185">Reference proteome</keyword>
<evidence type="ECO:0000256" key="4">
    <source>
        <dbReference type="ARBA" id="ARBA00023136"/>
    </source>
</evidence>
<comment type="similarity">
    <text evidence="5">Belongs to the binding-protein-dependent transport system permease family.</text>
</comment>
<dbReference type="AlphaFoldDB" id="A0A2K9ECZ8"/>
<dbReference type="GO" id="GO:0005886">
    <property type="term" value="C:plasma membrane"/>
    <property type="evidence" value="ECO:0007669"/>
    <property type="project" value="UniProtKB-SubCell"/>
</dbReference>
<feature type="domain" description="ABC transmembrane type-1" evidence="6">
    <location>
        <begin position="26"/>
        <end position="222"/>
    </location>
</feature>
<evidence type="ECO:0000256" key="2">
    <source>
        <dbReference type="ARBA" id="ARBA00022692"/>
    </source>
</evidence>
<accession>A0A2K9ECZ8</accession>
<organism evidence="7 8">
    <name type="scientific">Paracoccus tegillarcae</name>
    <dbReference type="NCBI Taxonomy" id="1529068"/>
    <lineage>
        <taxon>Bacteria</taxon>
        <taxon>Pseudomonadati</taxon>
        <taxon>Pseudomonadota</taxon>
        <taxon>Alphaproteobacteria</taxon>
        <taxon>Rhodobacterales</taxon>
        <taxon>Paracoccaceae</taxon>
        <taxon>Paracoccus</taxon>
    </lineage>
</organism>
<gene>
    <name evidence="7" type="ORF">CUV01_04965</name>
</gene>
<evidence type="ECO:0000256" key="1">
    <source>
        <dbReference type="ARBA" id="ARBA00004651"/>
    </source>
</evidence>
<feature type="transmembrane region" description="Helical" evidence="5">
    <location>
        <begin position="32"/>
        <end position="54"/>
    </location>
</feature>
<dbReference type="InterPro" id="IPR035906">
    <property type="entry name" value="MetI-like_sf"/>
</dbReference>